<sequence length="113" mass="12952">MLCPRCSAVFDKNATDGLKKYIPFAKNKGNWPNQRRMTNQNMAHPRPVHQRLGYKTTFVPSNKAPMNQWIHGQKMAPSKVFVERGSSSNARSKSSMEANKYAYKNNYMGKKIL</sequence>
<feature type="compositionally biased region" description="Polar residues" evidence="1">
    <location>
        <begin position="30"/>
        <end position="42"/>
    </location>
</feature>
<name>A0A392R157_9FABA</name>
<dbReference type="AlphaFoldDB" id="A0A392R157"/>
<evidence type="ECO:0000313" key="3">
    <source>
        <dbReference type="Proteomes" id="UP000265520"/>
    </source>
</evidence>
<dbReference type="Proteomes" id="UP000265520">
    <property type="component" value="Unassembled WGS sequence"/>
</dbReference>
<evidence type="ECO:0000256" key="1">
    <source>
        <dbReference type="SAM" id="MobiDB-lite"/>
    </source>
</evidence>
<organism evidence="2 3">
    <name type="scientific">Trifolium medium</name>
    <dbReference type="NCBI Taxonomy" id="97028"/>
    <lineage>
        <taxon>Eukaryota</taxon>
        <taxon>Viridiplantae</taxon>
        <taxon>Streptophyta</taxon>
        <taxon>Embryophyta</taxon>
        <taxon>Tracheophyta</taxon>
        <taxon>Spermatophyta</taxon>
        <taxon>Magnoliopsida</taxon>
        <taxon>eudicotyledons</taxon>
        <taxon>Gunneridae</taxon>
        <taxon>Pentapetalae</taxon>
        <taxon>rosids</taxon>
        <taxon>fabids</taxon>
        <taxon>Fabales</taxon>
        <taxon>Fabaceae</taxon>
        <taxon>Papilionoideae</taxon>
        <taxon>50 kb inversion clade</taxon>
        <taxon>NPAAA clade</taxon>
        <taxon>Hologalegina</taxon>
        <taxon>IRL clade</taxon>
        <taxon>Trifolieae</taxon>
        <taxon>Trifolium</taxon>
    </lineage>
</organism>
<reference evidence="2 3" key="1">
    <citation type="journal article" date="2018" name="Front. Plant Sci.">
        <title>Red Clover (Trifolium pratense) and Zigzag Clover (T. medium) - A Picture of Genomic Similarities and Differences.</title>
        <authorList>
            <person name="Dluhosova J."/>
            <person name="Istvanek J."/>
            <person name="Nedelnik J."/>
            <person name="Repkova J."/>
        </authorList>
    </citation>
    <scope>NUCLEOTIDE SEQUENCE [LARGE SCALE GENOMIC DNA]</scope>
    <source>
        <strain evidence="3">cv. 10/8</strain>
        <tissue evidence="2">Leaf</tissue>
    </source>
</reference>
<feature type="region of interest" description="Disordered" evidence="1">
    <location>
        <begin position="29"/>
        <end position="48"/>
    </location>
</feature>
<comment type="caution">
    <text evidence="2">The sequence shown here is derived from an EMBL/GenBank/DDBJ whole genome shotgun (WGS) entry which is preliminary data.</text>
</comment>
<accession>A0A392R157</accession>
<keyword evidence="3" id="KW-1185">Reference proteome</keyword>
<dbReference type="EMBL" id="LXQA010173323">
    <property type="protein sequence ID" value="MCI29546.1"/>
    <property type="molecule type" value="Genomic_DNA"/>
</dbReference>
<proteinExistence type="predicted"/>
<evidence type="ECO:0000313" key="2">
    <source>
        <dbReference type="EMBL" id="MCI29546.1"/>
    </source>
</evidence>
<protein>
    <submittedName>
        <fullName evidence="2">Uncharacterized protein</fullName>
    </submittedName>
</protein>